<evidence type="ECO:0000313" key="3">
    <source>
        <dbReference type="Proteomes" id="UP000030672"/>
    </source>
</evidence>
<feature type="transmembrane region" description="Helical" evidence="1">
    <location>
        <begin position="347"/>
        <end position="367"/>
    </location>
</feature>
<feature type="transmembrane region" description="Helical" evidence="1">
    <location>
        <begin position="411"/>
        <end position="431"/>
    </location>
</feature>
<dbReference type="HOGENOM" id="CLU_022883_4_1_1"/>
<dbReference type="EMBL" id="KL584840">
    <property type="protein sequence ID" value="KEQ60955.1"/>
    <property type="molecule type" value="Genomic_DNA"/>
</dbReference>
<accession>A0A074VJN7</accession>
<feature type="non-terminal residue" evidence="2">
    <location>
        <position position="1"/>
    </location>
</feature>
<evidence type="ECO:0000313" key="2">
    <source>
        <dbReference type="EMBL" id="KEQ60955.1"/>
    </source>
</evidence>
<dbReference type="PANTHER" id="PTHR35043">
    <property type="entry name" value="TRANSCRIPTION FACTOR DOMAIN-CONTAINING PROTEIN"/>
    <property type="match status" value="1"/>
</dbReference>
<dbReference type="RefSeq" id="XP_040877978.1">
    <property type="nucleotide sequence ID" value="XM_041022507.1"/>
</dbReference>
<name>A0A074VJN7_AURM1</name>
<reference evidence="2 3" key="1">
    <citation type="journal article" date="2014" name="BMC Genomics">
        <title>Genome sequencing of four Aureobasidium pullulans varieties: biotechnological potential, stress tolerance, and description of new species.</title>
        <authorList>
            <person name="Gostin Ar C."/>
            <person name="Ohm R.A."/>
            <person name="Kogej T."/>
            <person name="Sonjak S."/>
            <person name="Turk M."/>
            <person name="Zajc J."/>
            <person name="Zalar P."/>
            <person name="Grube M."/>
            <person name="Sun H."/>
            <person name="Han J."/>
            <person name="Sharma A."/>
            <person name="Chiniquy J."/>
            <person name="Ngan C.Y."/>
            <person name="Lipzen A."/>
            <person name="Barry K."/>
            <person name="Grigoriev I.V."/>
            <person name="Gunde-Cimerman N."/>
        </authorList>
    </citation>
    <scope>NUCLEOTIDE SEQUENCE [LARGE SCALE GENOMIC DNA]</scope>
    <source>
        <strain evidence="2 3">CBS 110374</strain>
    </source>
</reference>
<evidence type="ECO:0000256" key="1">
    <source>
        <dbReference type="SAM" id="Phobius"/>
    </source>
</evidence>
<feature type="transmembrane region" description="Helical" evidence="1">
    <location>
        <begin position="268"/>
        <end position="291"/>
    </location>
</feature>
<proteinExistence type="predicted"/>
<dbReference type="PANTHER" id="PTHR35043:SF7">
    <property type="entry name" value="TRANSCRIPTION FACTOR DOMAIN-CONTAINING PROTEIN"/>
    <property type="match status" value="1"/>
</dbReference>
<dbReference type="STRING" id="1043003.A0A074VJN7"/>
<organism evidence="2 3">
    <name type="scientific">Aureobasidium melanogenum (strain CBS 110374)</name>
    <name type="common">Aureobasidium pullulans var. melanogenum</name>
    <dbReference type="NCBI Taxonomy" id="1043003"/>
    <lineage>
        <taxon>Eukaryota</taxon>
        <taxon>Fungi</taxon>
        <taxon>Dikarya</taxon>
        <taxon>Ascomycota</taxon>
        <taxon>Pezizomycotina</taxon>
        <taxon>Dothideomycetes</taxon>
        <taxon>Dothideomycetidae</taxon>
        <taxon>Dothideales</taxon>
        <taxon>Saccotheciaceae</taxon>
        <taxon>Aureobasidium</taxon>
    </lineage>
</organism>
<protein>
    <submittedName>
        <fullName evidence="2">Uncharacterized protein</fullName>
    </submittedName>
</protein>
<keyword evidence="3" id="KW-1185">Reference proteome</keyword>
<dbReference type="GeneID" id="63915880"/>
<feature type="transmembrane region" description="Helical" evidence="1">
    <location>
        <begin position="379"/>
        <end position="399"/>
    </location>
</feature>
<keyword evidence="1" id="KW-0472">Membrane</keyword>
<keyword evidence="1" id="KW-1133">Transmembrane helix</keyword>
<dbReference type="Proteomes" id="UP000030672">
    <property type="component" value="Unassembled WGS sequence"/>
</dbReference>
<sequence length="459" mass="52020">TRTMSVFNTNCSLPDPGSNFVESPNVRGTLDILWSCLSVLLLCTWSIQHLKIPHQCRPRSIRQQTNKFVVQLGSKVRWMLVTLIAPELLCGVAAEEWLTACKTARFIAERAKDDGIDWTSSHGFFAQMEGFRLRFRNLESQESQEHQRTSIVAKEPSLEKHSIAAPSQEPLLDVQNGALIERMICQHQNDPRAGDVALTAIRMTTDIWTLSLEQIQLARKYGIIETFPDMGKEDLDAISNSDGLAKALAVCQVLWLIIQMISRAASSLAVCQLEVATGAFAITTFLTYMFLWQKPQGVSRPIYLEAVRRPTVAEAWELAQCGLEETSSLLYRARSWRQSREHLKARAFSNTIMLICATALGAVHCAAWNFEFPSRVEMWAWRGCALGSTIIPLFLLLWHELYLRFAFTKHMVFSIVILVGFMLYGFTRLFIMVEMIRCLFFLPVEAFVTTWTINLPGIS</sequence>
<gene>
    <name evidence="2" type="ORF">M437DRAFT_53308</name>
</gene>
<dbReference type="AlphaFoldDB" id="A0A074VJN7"/>
<keyword evidence="1" id="KW-0812">Transmembrane</keyword>